<evidence type="ECO:0008006" key="4">
    <source>
        <dbReference type="Google" id="ProtNLM"/>
    </source>
</evidence>
<feature type="transmembrane region" description="Helical" evidence="1">
    <location>
        <begin position="137"/>
        <end position="156"/>
    </location>
</feature>
<evidence type="ECO:0000256" key="1">
    <source>
        <dbReference type="SAM" id="Phobius"/>
    </source>
</evidence>
<feature type="transmembrane region" description="Helical" evidence="1">
    <location>
        <begin position="368"/>
        <end position="387"/>
    </location>
</feature>
<feature type="transmembrane region" description="Helical" evidence="1">
    <location>
        <begin position="191"/>
        <end position="224"/>
    </location>
</feature>
<feature type="transmembrane region" description="Helical" evidence="1">
    <location>
        <begin position="343"/>
        <end position="362"/>
    </location>
</feature>
<dbReference type="Proteomes" id="UP000676565">
    <property type="component" value="Unassembled WGS sequence"/>
</dbReference>
<reference evidence="2 3" key="1">
    <citation type="submission" date="2021-04" db="EMBL/GenBank/DDBJ databases">
        <authorList>
            <person name="Ivanova A."/>
        </authorList>
    </citation>
    <scope>NUCLEOTIDE SEQUENCE [LARGE SCALE GENOMIC DNA]</scope>
    <source>
        <strain evidence="2 3">G18</strain>
    </source>
</reference>
<name>A0ABS5C110_9BACT</name>
<comment type="caution">
    <text evidence="2">The sequence shown here is derived from an EMBL/GenBank/DDBJ whole genome shotgun (WGS) entry which is preliminary data.</text>
</comment>
<gene>
    <name evidence="2" type="ORF">J8F10_30825</name>
</gene>
<feature type="transmembrane region" description="Helical" evidence="1">
    <location>
        <begin position="168"/>
        <end position="185"/>
    </location>
</feature>
<evidence type="ECO:0000313" key="2">
    <source>
        <dbReference type="EMBL" id="MBP3959662.1"/>
    </source>
</evidence>
<accession>A0ABS5C110</accession>
<dbReference type="RefSeq" id="WP_210660388.1">
    <property type="nucleotide sequence ID" value="NZ_JAGKQQ010000001.1"/>
</dbReference>
<keyword evidence="1" id="KW-0812">Transmembrane</keyword>
<evidence type="ECO:0000313" key="3">
    <source>
        <dbReference type="Proteomes" id="UP000676565"/>
    </source>
</evidence>
<proteinExistence type="predicted"/>
<feature type="transmembrane region" description="Helical" evidence="1">
    <location>
        <begin position="110"/>
        <end position="131"/>
    </location>
</feature>
<sequence length="698" mass="76271">MDEPPISNPAREPNQSAGWWGWVVVGALVAIEVATFVSYARREIAWAFPGYYDQTAYITQAYGIVHDASNRELFPAIRSYLAAPHATGILLPIQGAIHCVILGHDRVSVLSVNFAHFVLFQCALVATILWLTRNWPLALAGFGLTLTLKTVFLPAGSAFDFRMDFSAFCLYGVLLCALIRSRVLLNPRGAAVVGACASVVVLFRFITAVYIGGILSAIGAGLLVWRFTRADAEARERAARRLRGWVIATGFLVTVTWPVLINQREAIKNYYVVGHITSSEKEIRAAEEGVRQWSDAARYYPRSVVCDHTGPAFWWAAGILGAVGSLGFVRPGARVGSAPQRSTVFPVAVLGFGVPFVVLNMGAIKSPVVGDVLLPALIWIVLAPLAASAQRAPRGLLSASAGATLLLGTGTFLTHAATPALYTKLGDDGRRGMQLIQDLIDTRIKKGLHAPEVFNDANSHDITGLGLQVLEFERHGRWAEYRDGTGIFAWDEGACLRRLEECDFAILKGVPPGHFKFPYDEAMEKMRPALRAYCEANMTKIGEYHICGRTVTTYARKSLRTEGITTDGWVAPEGFRFTGTLGDLKGCQRIELNRSVMPNHLGRVPEVVAEVELPNRPRKQLPATAASELRSVSVEWEPVDLPAETPVTIHLRFTASFTPAERGLSANDSRALVLHVGPQPRVVLHPRDRDEIAKLAPK</sequence>
<feature type="transmembrane region" description="Helical" evidence="1">
    <location>
        <begin position="244"/>
        <end position="261"/>
    </location>
</feature>
<keyword evidence="1" id="KW-1133">Transmembrane helix</keyword>
<keyword evidence="3" id="KW-1185">Reference proteome</keyword>
<organism evidence="2 3">
    <name type="scientific">Gemmata palustris</name>
    <dbReference type="NCBI Taxonomy" id="2822762"/>
    <lineage>
        <taxon>Bacteria</taxon>
        <taxon>Pseudomonadati</taxon>
        <taxon>Planctomycetota</taxon>
        <taxon>Planctomycetia</taxon>
        <taxon>Gemmatales</taxon>
        <taxon>Gemmataceae</taxon>
        <taxon>Gemmata</taxon>
    </lineage>
</organism>
<dbReference type="EMBL" id="JAGKQQ010000001">
    <property type="protein sequence ID" value="MBP3959662.1"/>
    <property type="molecule type" value="Genomic_DNA"/>
</dbReference>
<feature type="transmembrane region" description="Helical" evidence="1">
    <location>
        <begin position="20"/>
        <end position="40"/>
    </location>
</feature>
<protein>
    <recommendedName>
        <fullName evidence="4">Glycosyltransferase RgtA/B/C/D-like domain-containing protein</fullName>
    </recommendedName>
</protein>
<keyword evidence="1" id="KW-0472">Membrane</keyword>
<feature type="transmembrane region" description="Helical" evidence="1">
    <location>
        <begin position="312"/>
        <end position="331"/>
    </location>
</feature>